<reference evidence="1" key="1">
    <citation type="submission" date="2023-04" db="EMBL/GenBank/DDBJ databases">
        <title>Draft Genome sequencing of Naganishia species isolated from polar environments using Oxford Nanopore Technology.</title>
        <authorList>
            <person name="Leo P."/>
            <person name="Venkateswaran K."/>
        </authorList>
    </citation>
    <scope>NUCLEOTIDE SEQUENCE</scope>
    <source>
        <strain evidence="1">MNA-CCFEE 5423</strain>
    </source>
</reference>
<name>A0ACC2V5P4_9TREE</name>
<protein>
    <submittedName>
        <fullName evidence="1">Uncharacterized protein</fullName>
    </submittedName>
</protein>
<gene>
    <name evidence="1" type="ORF">QFC21_005962</name>
</gene>
<keyword evidence="2" id="KW-1185">Reference proteome</keyword>
<evidence type="ECO:0000313" key="1">
    <source>
        <dbReference type="EMBL" id="KAJ9094423.1"/>
    </source>
</evidence>
<comment type="caution">
    <text evidence="1">The sequence shown here is derived from an EMBL/GenBank/DDBJ whole genome shotgun (WGS) entry which is preliminary data.</text>
</comment>
<evidence type="ECO:0000313" key="2">
    <source>
        <dbReference type="Proteomes" id="UP001227268"/>
    </source>
</evidence>
<dbReference type="Proteomes" id="UP001227268">
    <property type="component" value="Unassembled WGS sequence"/>
</dbReference>
<accession>A0ACC2V5P4</accession>
<proteinExistence type="predicted"/>
<dbReference type="EMBL" id="JASBWT010000025">
    <property type="protein sequence ID" value="KAJ9094423.1"/>
    <property type="molecule type" value="Genomic_DNA"/>
</dbReference>
<organism evidence="1 2">
    <name type="scientific">Naganishia friedmannii</name>
    <dbReference type="NCBI Taxonomy" id="89922"/>
    <lineage>
        <taxon>Eukaryota</taxon>
        <taxon>Fungi</taxon>
        <taxon>Dikarya</taxon>
        <taxon>Basidiomycota</taxon>
        <taxon>Agaricomycotina</taxon>
        <taxon>Tremellomycetes</taxon>
        <taxon>Filobasidiales</taxon>
        <taxon>Filobasidiaceae</taxon>
        <taxon>Naganishia</taxon>
    </lineage>
</organism>
<sequence length="1743" mass="197484">MKSGASNNPPKRATFKLPTKEPPVSTSAKAVRKYASPLYPHTENEENAEGEEGQEEREGRLSGPLDDRPLEKGAAFGVGLPSEVPATYRRSNSYGPINSPGPEEPQKKLGFVYEDPIVNNLMARHERKDVPPPHSSAKNSEPRTLATRRSFSMGLRPRGNVPSMKNDMIDPADPDANFYQIGSFSHEDDYDEFADRSPDARRTEDHDVLNLDIHGPGSYFNAARGKTLPGLSANASPASFSPRSPTSVHLQLKPIESSAETIIPDGTATRPVFDRDTLEKKLLKDVPTISTLQPPPSPDSDEAKERFEWQNMLSAVIGGEVFKGEKRRIGGEMSYNEQFRREKGEAFWWQIRAKLRGRSEEEERRRVKARRDRTVDIILEEVENFKVVIPQEIIDRDIQVAEKEKKIVSNAGIGDEAAEHAEFQAANEAMTADQYAMEQILEMLNKLSLAESLYPNQKAIRIERPLYASDAFQARVDAMTAWVSLIRMLQLHLNRLQKWTGSEELDVTKKNTNAERPLIQQRRTGMIDDPKQKKIDKLADDSTFIERILKEESITNTFKKSAVKGLRTLIESARDTITTHWPMFDALGLSPISKAFHGHILAIIAFPPRLVVEALRVRLRAAQKHQTPDLVAVDDNLLNFRRTLEIALRVKQEHLRLVAPHPSGHWNIPPCLGTDYDEVVTESIKMFFKLLQYKLKTPERNIYFRETDVLEEEWEFLHTVAEAFDGGDVLVTENYYNMTYRLGRRVIDYFETQTNVPVYDPDKPVDGHSHASQLANPQKPKAGDEGKIRMNRQDIINWYTKLLDSVKTRYRKIERFARRLNQRFQNSAEYSIENIEIAALLFCLCPDEEEDRHFLVLSDAFMQQGNYIIASPALRDNPELIQRLLFKCLRPRQDGTDQDGRELTDAEGRPRSGGVMLDDDVDAKPLMVRDSEENIATDAGINAVVVEGPDGQGDSTLPQLTAETQDVDDPCCYLLIVSPREPFMWPGSALKLDLPSLDLGMQDHRIRLIADGPGKRLEQCRHQFERYFSEKLECINTSQAHLPQIQTDIVRIERSLHRLSESIVVTVTRIRAILNKVGGAQDVIENWFAYGSDQYHRSNNLLDEDHRFRFHRLLMRLAINWIAFVCDFCDPTDRKTFRWAVSALEFAMLMTRGKNILYLEAQEFAVLRSKVATCMALLISHFDILGARGSFEAKKQQEVQEATRKAQRAMENLDDDYGVSSRPTSPSARPQDRINQLLGEVYGATAGDRSIRMIREKRVRQIAEVDFNRNSLFEENRVIGQVLDEEVSEDRSLLFLASSTSNIAIKWQQGEFIGAGANGSVFKGFNLETGGIMAVKEIRVADLANTPALYKQIKDESDVMQLLSHQNIVDYYGIEVHRDRVYIFQEYCEGGSLANLVSYGRVEDEEVVMLYSYQMLDGLRYLHSKGVEHRDVKPDNILLGAGGQIKFVDFGASKAISEEKRNATMNKSRRAVGARSMRTTMTRNKNQEPSLLAGTPMYMAPEVIKGDKSSRSRLGCMDIWSLGCVILELVTGRKPWSNLDNEWQVLTLHTDPLLMLMKLSEDQGDHVPHRNRYSTSTATRPERNVRLRPTAAELLQHEWIRPLSQEIITHNAFQNSYSGQFGSGTQSLDANTSSWGDDQYYQQQETYEGEDETDQHEHYESAQGAEVGHADDGQEPDYAYLASQLHAAANATTGNNLFDDTPSDIQTPDEIAQYTMFRNPLETQVPGSKDHSTEEVVPSKGST</sequence>